<dbReference type="Gene3D" id="1.20.1600.10">
    <property type="entry name" value="Outer membrane efflux proteins (OEP)"/>
    <property type="match status" value="2"/>
</dbReference>
<gene>
    <name evidence="9" type="ORF">B9R14_07930</name>
    <name evidence="8" type="ORF">HVS_03310</name>
</gene>
<evidence type="ECO:0000256" key="3">
    <source>
        <dbReference type="ARBA" id="ARBA00022692"/>
    </source>
</evidence>
<reference evidence="8 10" key="1">
    <citation type="submission" date="2017-12" db="EMBL/GenBank/DDBJ databases">
        <title>Complete genome sequence of Herbivorax saccincola GGR1, a novel Cellulosome-producing hydrolytic bacterium in a thermophilic biogas plant, established by Illumina and Nanopore MinION sequencing.</title>
        <authorList>
            <person name="Pechtl A."/>
            <person name="Ruckert C."/>
            <person name="Koeck D.E."/>
            <person name="Maus I."/>
            <person name="Winkler A."/>
            <person name="Kalinowski J."/>
            <person name="Puhler A."/>
            <person name="Schwarz W.W."/>
            <person name="Zverlov V.V."/>
            <person name="Schluter A."/>
            <person name="Liebl W."/>
        </authorList>
    </citation>
    <scope>NUCLEOTIDE SEQUENCE [LARGE SCALE GENOMIC DNA]</scope>
    <source>
        <strain evidence="8">GGR1</strain>
        <strain evidence="10">SR1</strain>
    </source>
</reference>
<evidence type="ECO:0000256" key="4">
    <source>
        <dbReference type="ARBA" id="ARBA00023136"/>
    </source>
</evidence>
<dbReference type="AlphaFoldDB" id="A0A2K9EMD2"/>
<dbReference type="SUPFAM" id="SSF56954">
    <property type="entry name" value="Outer membrane efflux proteins (OEP)"/>
    <property type="match status" value="1"/>
</dbReference>
<evidence type="ECO:0000256" key="6">
    <source>
        <dbReference type="SAM" id="Coils"/>
    </source>
</evidence>
<evidence type="ECO:0000256" key="2">
    <source>
        <dbReference type="ARBA" id="ARBA00022452"/>
    </source>
</evidence>
<protein>
    <submittedName>
        <fullName evidence="8">Outer membrane efflux protein</fullName>
    </submittedName>
</protein>
<dbReference type="Proteomes" id="UP000233534">
    <property type="component" value="Chromosome"/>
</dbReference>
<dbReference type="EMBL" id="CP025197">
    <property type="protein sequence ID" value="AUG56610.1"/>
    <property type="molecule type" value="Genomic_DNA"/>
</dbReference>
<keyword evidence="3" id="KW-0812">Transmembrane</keyword>
<dbReference type="GO" id="GO:0015288">
    <property type="term" value="F:porin activity"/>
    <property type="evidence" value="ECO:0007669"/>
    <property type="project" value="TreeGrafter"/>
</dbReference>
<keyword evidence="7" id="KW-0732">Signal</keyword>
<dbReference type="OrthoDB" id="2082929at2"/>
<feature type="chain" id="PRO_5038225836" evidence="7">
    <location>
        <begin position="23"/>
        <end position="403"/>
    </location>
</feature>
<dbReference type="Proteomes" id="UP000239720">
    <property type="component" value="Unassembled WGS sequence"/>
</dbReference>
<dbReference type="GO" id="GO:1990281">
    <property type="term" value="C:efflux pump complex"/>
    <property type="evidence" value="ECO:0007669"/>
    <property type="project" value="TreeGrafter"/>
</dbReference>
<dbReference type="InterPro" id="IPR051906">
    <property type="entry name" value="TolC-like"/>
</dbReference>
<dbReference type="PANTHER" id="PTHR30026">
    <property type="entry name" value="OUTER MEMBRANE PROTEIN TOLC"/>
    <property type="match status" value="1"/>
</dbReference>
<keyword evidence="10" id="KW-1185">Reference proteome</keyword>
<evidence type="ECO:0000313" key="8">
    <source>
        <dbReference type="EMBL" id="AUG56610.1"/>
    </source>
</evidence>
<keyword evidence="2" id="KW-1134">Transmembrane beta strand</keyword>
<feature type="signal peptide" evidence="7">
    <location>
        <begin position="1"/>
        <end position="22"/>
    </location>
</feature>
<feature type="coiled-coil region" evidence="6">
    <location>
        <begin position="259"/>
        <end position="351"/>
    </location>
</feature>
<reference evidence="9 11" key="2">
    <citation type="journal article" date="2018" name="Syst. Appl. Microbiol.">
        <title>Characterization and high-quality draft genome sequence of Herbivorax saccincola A7, an anaerobic, alkaliphilic, thermophilic, cellulolytic, and xylanolytic bacterium.</title>
        <authorList>
            <person name="Aikawa S."/>
            <person name="Baramee S."/>
            <person name="Sermsathanaswadi J."/>
            <person name="Thianheng P."/>
            <person name="Tachaapaikoon C."/>
            <person name="Shikata A."/>
            <person name="Waeonukul R."/>
            <person name="Pason P."/>
            <person name="Ratanakhanokchai K."/>
            <person name="Kosugi A."/>
        </authorList>
    </citation>
    <scope>NUCLEOTIDE SEQUENCE [LARGE SCALE GENOMIC DNA]</scope>
    <source>
        <strain evidence="9 11">A7</strain>
    </source>
</reference>
<dbReference type="EMBL" id="NEMB01000003">
    <property type="protein sequence ID" value="PQQ66680.1"/>
    <property type="molecule type" value="Genomic_DNA"/>
</dbReference>
<proteinExistence type="predicted"/>
<evidence type="ECO:0000256" key="7">
    <source>
        <dbReference type="SAM" id="SignalP"/>
    </source>
</evidence>
<keyword evidence="5" id="KW-0998">Cell outer membrane</keyword>
<dbReference type="KEGG" id="hsc:HVS_03310"/>
<dbReference type="GO" id="GO:0015562">
    <property type="term" value="F:efflux transmembrane transporter activity"/>
    <property type="evidence" value="ECO:0007669"/>
    <property type="project" value="InterPro"/>
</dbReference>
<dbReference type="RefSeq" id="WP_101299169.1">
    <property type="nucleotide sequence ID" value="NZ_CP025197.1"/>
</dbReference>
<organism evidence="8 10">
    <name type="scientific">Acetivibrio saccincola</name>
    <dbReference type="NCBI Taxonomy" id="1677857"/>
    <lineage>
        <taxon>Bacteria</taxon>
        <taxon>Bacillati</taxon>
        <taxon>Bacillota</taxon>
        <taxon>Clostridia</taxon>
        <taxon>Eubacteriales</taxon>
        <taxon>Oscillospiraceae</taxon>
        <taxon>Acetivibrio</taxon>
    </lineage>
</organism>
<evidence type="ECO:0000313" key="11">
    <source>
        <dbReference type="Proteomes" id="UP000239720"/>
    </source>
</evidence>
<evidence type="ECO:0000313" key="10">
    <source>
        <dbReference type="Proteomes" id="UP000233534"/>
    </source>
</evidence>
<comment type="subcellular location">
    <subcellularLocation>
        <location evidence="1">Cell outer membrane</location>
    </subcellularLocation>
</comment>
<evidence type="ECO:0000256" key="1">
    <source>
        <dbReference type="ARBA" id="ARBA00004442"/>
    </source>
</evidence>
<sequence>MRKFIPIVLLALLLGMLMPTYAEVEKDHIKVKEESVVSKEKNIISYDIAKDILIENNRTLKEKQLQERKTFYGYSNTVQISRGINTEGRSVNVFGMEFFFYYPDDVQMLLTMQKEFMPFAQRFAWQMSQKEKELTENILILALRDLYLGLYSTWRNCDILKKKLNLESKKHNANKVRFENGLISNIEFEESQYRFLKTQKDFENAQRDFENMRRNFNSFLGVPIDTEYDELLFEELKRDVKIQPLEYYLEKALENRLEIVVLEGQIEMAELQISIYEKNRVNETYTKVRKEYNEALRQLENLKIQLEQAKIDIESEIKSAYVEVKKEGYNLQSLNDTLNMQLKNYERLQGQFEQGFIAKLVMDEVEIGLEELRNGIDLVMYAYNTKIMKLEEAAGLGPAFQER</sequence>
<evidence type="ECO:0000313" key="9">
    <source>
        <dbReference type="EMBL" id="PQQ66680.1"/>
    </source>
</evidence>
<keyword evidence="6" id="KW-0175">Coiled coil</keyword>
<dbReference type="PANTHER" id="PTHR30026:SF20">
    <property type="entry name" value="OUTER MEMBRANE PROTEIN TOLC"/>
    <property type="match status" value="1"/>
</dbReference>
<evidence type="ECO:0000256" key="5">
    <source>
        <dbReference type="ARBA" id="ARBA00023237"/>
    </source>
</evidence>
<name>A0A2K9EMD2_9FIRM</name>
<keyword evidence="4" id="KW-0472">Membrane</keyword>
<accession>A0A2K9EMD2</accession>
<dbReference type="GO" id="GO:0009279">
    <property type="term" value="C:cell outer membrane"/>
    <property type="evidence" value="ECO:0007669"/>
    <property type="project" value="UniProtKB-SubCell"/>
</dbReference>